<dbReference type="InterPro" id="IPR036514">
    <property type="entry name" value="SGNH_hydro_sf"/>
</dbReference>
<reference evidence="1" key="1">
    <citation type="submission" date="2024-03" db="EMBL/GenBank/DDBJ databases">
        <title>Human intestinal bacterial collection.</title>
        <authorList>
            <person name="Pauvert C."/>
            <person name="Hitch T.C.A."/>
            <person name="Clavel T."/>
        </authorList>
    </citation>
    <scope>NUCLEOTIDE SEQUENCE [LARGE SCALE GENOMIC DNA]</scope>
    <source>
        <strain evidence="1">CLA-AA-H89B</strain>
    </source>
</reference>
<name>A0ABV1H7R3_9FIRM</name>
<dbReference type="Proteomes" id="UP001546774">
    <property type="component" value="Unassembled WGS sequence"/>
</dbReference>
<dbReference type="GO" id="GO:0016787">
    <property type="term" value="F:hydrolase activity"/>
    <property type="evidence" value="ECO:0007669"/>
    <property type="project" value="UniProtKB-KW"/>
</dbReference>
<proteinExistence type="predicted"/>
<evidence type="ECO:0000313" key="1">
    <source>
        <dbReference type="EMBL" id="MEQ2555503.1"/>
    </source>
</evidence>
<evidence type="ECO:0000313" key="2">
    <source>
        <dbReference type="Proteomes" id="UP001546774"/>
    </source>
</evidence>
<gene>
    <name evidence="1" type="ORF">WMO37_10890</name>
</gene>
<sequence length="342" mass="39990">MVRSKIKTLGIVAVLMVLSVLALYFAQALLMPKYMSNVKEGALIAEYYKAPKNNDVIFIGDCEVYENISPVTLWQEYGITSYIRGSAQQLIWQSYYLLEETLRYETPKAVVFNVLSMKYNEPQNEAYNRMTLDGMKWSDSKAASIRASMTEKESFISYVFPLLRFHSRWSALTKEDFRYMFSKDMVSYNGYLLQTERKGVTTQPRKTPLADYSFGENAWYYLDKITQLCKEKNIRLVLMKAPTIYPVWYDEWEEQIKDYATQNDLPYYNFLESMQESGIDLTTDTYDAGLHLNVWGAEKLSCYFGQILRTECDLPDHRQDSAVLSYWQEMEERYEAEKGTAD</sequence>
<accession>A0ABV1H7R3</accession>
<keyword evidence="1" id="KW-0378">Hydrolase</keyword>
<dbReference type="SUPFAM" id="SSF52266">
    <property type="entry name" value="SGNH hydrolase"/>
    <property type="match status" value="1"/>
</dbReference>
<dbReference type="Gene3D" id="3.40.50.1110">
    <property type="entry name" value="SGNH hydrolase"/>
    <property type="match status" value="1"/>
</dbReference>
<comment type="caution">
    <text evidence="1">The sequence shown here is derived from an EMBL/GenBank/DDBJ whole genome shotgun (WGS) entry which is preliminary data.</text>
</comment>
<keyword evidence="2" id="KW-1185">Reference proteome</keyword>
<organism evidence="1 2">
    <name type="scientific">Lachnospira intestinalis</name>
    <dbReference type="NCBI Taxonomy" id="3133158"/>
    <lineage>
        <taxon>Bacteria</taxon>
        <taxon>Bacillati</taxon>
        <taxon>Bacillota</taxon>
        <taxon>Clostridia</taxon>
        <taxon>Lachnospirales</taxon>
        <taxon>Lachnospiraceae</taxon>
        <taxon>Lachnospira</taxon>
    </lineage>
</organism>
<protein>
    <submittedName>
        <fullName evidence="1">SGNH/GDSL hydrolase family protein</fullName>
    </submittedName>
</protein>
<dbReference type="EMBL" id="JBBMFS010000009">
    <property type="protein sequence ID" value="MEQ2555503.1"/>
    <property type="molecule type" value="Genomic_DNA"/>
</dbReference>